<keyword evidence="4" id="KW-1185">Reference proteome</keyword>
<keyword evidence="1" id="KW-0677">Repeat</keyword>
<evidence type="ECO:0000313" key="3">
    <source>
        <dbReference type="EMBL" id="KAJ7952877.1"/>
    </source>
</evidence>
<feature type="repeat" description="PPR" evidence="2">
    <location>
        <begin position="89"/>
        <end position="123"/>
    </location>
</feature>
<dbReference type="NCBIfam" id="TIGR00756">
    <property type="entry name" value="PPR"/>
    <property type="match status" value="6"/>
</dbReference>
<protein>
    <submittedName>
        <fullName evidence="3">Pentatricopeptide repeat-containing protein</fullName>
    </submittedName>
</protein>
<dbReference type="PANTHER" id="PTHR47926">
    <property type="entry name" value="PENTATRICOPEPTIDE REPEAT-CONTAINING PROTEIN"/>
    <property type="match status" value="1"/>
</dbReference>
<evidence type="ECO:0000256" key="2">
    <source>
        <dbReference type="PROSITE-ProRule" id="PRU00708"/>
    </source>
</evidence>
<dbReference type="Pfam" id="PF01535">
    <property type="entry name" value="PPR"/>
    <property type="match status" value="1"/>
</dbReference>
<feature type="repeat" description="PPR" evidence="2">
    <location>
        <begin position="409"/>
        <end position="443"/>
    </location>
</feature>
<dbReference type="SUPFAM" id="SSF48452">
    <property type="entry name" value="TPR-like"/>
    <property type="match status" value="2"/>
</dbReference>
<evidence type="ECO:0000313" key="4">
    <source>
        <dbReference type="Proteomes" id="UP001163823"/>
    </source>
</evidence>
<gene>
    <name evidence="3" type="ORF">O6P43_024648</name>
</gene>
<comment type="caution">
    <text evidence="3">The sequence shown here is derived from an EMBL/GenBank/DDBJ whole genome shotgun (WGS) entry which is preliminary data.</text>
</comment>
<sequence length="589" mass="65741">MRIWLRSQRAISSLSTTIGKAASFFELNHLLQACCNTKSLNQGKQVHQQMILNGLHNHVFMYTKLIQMYADCDDLASAQTLFDKLLQPNVFAWTAIIGFYSRHGLTEECMITYRDLKSKGVTPDGYVFPKVLRACAQLSCLDWGTLVHKDVVIFGSGQNIQVCNSMIDMYSKCGDIRSARRVFEEMVERDLLSWNTIISGSVYNGLLELAVELLDYMRLEGYEPDIVTWNTVMDAYCRMGLCEEGLEMSLFPAGIWGLWQVEKKSMVMVSKSNVGVGTEFYKSAGAALLTMYAKCSRIRDAESVFNMMDKSDVVTWNALIFGFADMGLGLLALKYFTEMQRRGIRNNNITISTVLPVCDLRSGKQIHAYIMKSSFNFAGPVSNALIHMYSKNGDIGPAYLVFSNMVSRDLVSWNTMISGYGMHGLGQAALKLLQEMNHSGLCPSSVTFTSALSACSHSGLIDEGLDLFQNMTRDFSFTPRMEHYSCVVDMLARAGRLEDAYNFINRMPIDPDKHIWGALLAACQEHQNVSIGKLAAEELICLEPNHAGHYVTLSNMYARAGKWDDAVRVRKLMEGQGSVKPSGHSLIGG</sequence>
<accession>A0AAD7L830</accession>
<dbReference type="FunFam" id="1.25.40.10:FF:000344">
    <property type="entry name" value="Pentatricopeptide repeat-containing protein"/>
    <property type="match status" value="1"/>
</dbReference>
<organism evidence="3 4">
    <name type="scientific">Quillaja saponaria</name>
    <name type="common">Soap bark tree</name>
    <dbReference type="NCBI Taxonomy" id="32244"/>
    <lineage>
        <taxon>Eukaryota</taxon>
        <taxon>Viridiplantae</taxon>
        <taxon>Streptophyta</taxon>
        <taxon>Embryophyta</taxon>
        <taxon>Tracheophyta</taxon>
        <taxon>Spermatophyta</taxon>
        <taxon>Magnoliopsida</taxon>
        <taxon>eudicotyledons</taxon>
        <taxon>Gunneridae</taxon>
        <taxon>Pentapetalae</taxon>
        <taxon>rosids</taxon>
        <taxon>fabids</taxon>
        <taxon>Fabales</taxon>
        <taxon>Quillajaceae</taxon>
        <taxon>Quillaja</taxon>
    </lineage>
</organism>
<dbReference type="Gene3D" id="1.25.40.10">
    <property type="entry name" value="Tetratricopeptide repeat domain"/>
    <property type="match status" value="4"/>
</dbReference>
<dbReference type="PROSITE" id="PS51375">
    <property type="entry name" value="PPR"/>
    <property type="match status" value="5"/>
</dbReference>
<dbReference type="Pfam" id="PF13041">
    <property type="entry name" value="PPR_2"/>
    <property type="match status" value="4"/>
</dbReference>
<dbReference type="FunFam" id="1.25.40.10:FF:001079">
    <property type="entry name" value="Pentatricopeptide repeat-containing protein At2g17210"/>
    <property type="match status" value="1"/>
</dbReference>
<dbReference type="KEGG" id="qsa:O6P43_024648"/>
<feature type="repeat" description="PPR" evidence="2">
    <location>
        <begin position="159"/>
        <end position="193"/>
    </location>
</feature>
<evidence type="ECO:0000256" key="1">
    <source>
        <dbReference type="ARBA" id="ARBA00022737"/>
    </source>
</evidence>
<feature type="repeat" description="PPR" evidence="2">
    <location>
        <begin position="444"/>
        <end position="474"/>
    </location>
</feature>
<reference evidence="3" key="1">
    <citation type="journal article" date="2023" name="Science">
        <title>Elucidation of the pathway for biosynthesis of saponin adjuvants from the soapbark tree.</title>
        <authorList>
            <person name="Reed J."/>
            <person name="Orme A."/>
            <person name="El-Demerdash A."/>
            <person name="Owen C."/>
            <person name="Martin L.B.B."/>
            <person name="Misra R.C."/>
            <person name="Kikuchi S."/>
            <person name="Rejzek M."/>
            <person name="Martin A.C."/>
            <person name="Harkess A."/>
            <person name="Leebens-Mack J."/>
            <person name="Louveau T."/>
            <person name="Stephenson M.J."/>
            <person name="Osbourn A."/>
        </authorList>
    </citation>
    <scope>NUCLEOTIDE SEQUENCE</scope>
    <source>
        <strain evidence="3">S10</strain>
    </source>
</reference>
<dbReference type="GO" id="GO:0003723">
    <property type="term" value="F:RNA binding"/>
    <property type="evidence" value="ECO:0007669"/>
    <property type="project" value="InterPro"/>
</dbReference>
<dbReference type="EMBL" id="JARAOO010000010">
    <property type="protein sequence ID" value="KAJ7952877.1"/>
    <property type="molecule type" value="Genomic_DNA"/>
</dbReference>
<dbReference type="Proteomes" id="UP001163823">
    <property type="component" value="Chromosome 10"/>
</dbReference>
<dbReference type="InterPro" id="IPR046960">
    <property type="entry name" value="PPR_At4g14850-like_plant"/>
</dbReference>
<feature type="repeat" description="PPR" evidence="2">
    <location>
        <begin position="312"/>
        <end position="346"/>
    </location>
</feature>
<dbReference type="PANTHER" id="PTHR47926:SF347">
    <property type="entry name" value="PENTATRICOPEPTIDE REPEAT-CONTAINING PROTEIN"/>
    <property type="match status" value="1"/>
</dbReference>
<name>A0AAD7L830_QUISA</name>
<dbReference type="InterPro" id="IPR002885">
    <property type="entry name" value="PPR_rpt"/>
</dbReference>
<dbReference type="InterPro" id="IPR046848">
    <property type="entry name" value="E_motif"/>
</dbReference>
<dbReference type="AlphaFoldDB" id="A0AAD7L830"/>
<dbReference type="GO" id="GO:0009451">
    <property type="term" value="P:RNA modification"/>
    <property type="evidence" value="ECO:0007669"/>
    <property type="project" value="InterPro"/>
</dbReference>
<proteinExistence type="predicted"/>
<dbReference type="InterPro" id="IPR011990">
    <property type="entry name" value="TPR-like_helical_dom_sf"/>
</dbReference>
<dbReference type="Pfam" id="PF20431">
    <property type="entry name" value="E_motif"/>
    <property type="match status" value="1"/>
</dbReference>